<dbReference type="AlphaFoldDB" id="A0A0R1HVM1"/>
<accession>A0A0R1HVM1</accession>
<sequence length="248" mass="24896">MFKKASLLKGLVTLGTLALAFGGTVSASAADTTTANPGPGTSSSNLSGNTSVSGAKTIFTPDEKSNTATGKSTAEFKVNGGVLNLVAVPDLNFGEISGNTIINGGTQKLVSNKVTDPGTSKNKTAFDGNSTGDLIISDLRGTTGGWTLNAAMNPEFTTDGGTAIAGVTIDLKGSANSSLNKALTLAGTKISETAQAIVDGKSNGAGDTDFKLSTADNATLTFPANTNSAFTSKAPYQSDITWTLVAAQ</sequence>
<gene>
    <name evidence="4" type="ORF">FC96_GL002447</name>
</gene>
<dbReference type="Proteomes" id="UP000050911">
    <property type="component" value="Unassembled WGS sequence"/>
</dbReference>
<name>A0A0R1HVM1_9LACO</name>
<dbReference type="OrthoDB" id="2299058at2"/>
<proteinExistence type="predicted"/>
<dbReference type="RefSeq" id="WP_054661098.1">
    <property type="nucleotide sequence ID" value="NZ_AZCX01000008.1"/>
</dbReference>
<organism evidence="4 5">
    <name type="scientific">Secundilactobacillus kimchicus JCM 15530</name>
    <dbReference type="NCBI Taxonomy" id="1302272"/>
    <lineage>
        <taxon>Bacteria</taxon>
        <taxon>Bacillati</taxon>
        <taxon>Bacillota</taxon>
        <taxon>Bacilli</taxon>
        <taxon>Lactobacillales</taxon>
        <taxon>Lactobacillaceae</taxon>
        <taxon>Secundilactobacillus</taxon>
    </lineage>
</organism>
<keyword evidence="5" id="KW-1185">Reference proteome</keyword>
<dbReference type="STRING" id="1302272.FC96_GL002447"/>
<evidence type="ECO:0000313" key="5">
    <source>
        <dbReference type="Proteomes" id="UP000050911"/>
    </source>
</evidence>
<protein>
    <recommendedName>
        <fullName evidence="3">WxL domain-containing protein</fullName>
    </recommendedName>
</protein>
<evidence type="ECO:0000313" key="4">
    <source>
        <dbReference type="EMBL" id="KRK47521.1"/>
    </source>
</evidence>
<reference evidence="4 5" key="1">
    <citation type="journal article" date="2015" name="Genome Announc.">
        <title>Expanding the biotechnology potential of lactobacilli through comparative genomics of 213 strains and associated genera.</title>
        <authorList>
            <person name="Sun Z."/>
            <person name="Harris H.M."/>
            <person name="McCann A."/>
            <person name="Guo C."/>
            <person name="Argimon S."/>
            <person name="Zhang W."/>
            <person name="Yang X."/>
            <person name="Jeffery I.B."/>
            <person name="Cooney J.C."/>
            <person name="Kagawa T.F."/>
            <person name="Liu W."/>
            <person name="Song Y."/>
            <person name="Salvetti E."/>
            <person name="Wrobel A."/>
            <person name="Rasinkangas P."/>
            <person name="Parkhill J."/>
            <person name="Rea M.C."/>
            <person name="O'Sullivan O."/>
            <person name="Ritari J."/>
            <person name="Douillard F.P."/>
            <person name="Paul Ross R."/>
            <person name="Yang R."/>
            <person name="Briner A.E."/>
            <person name="Felis G.E."/>
            <person name="de Vos W.M."/>
            <person name="Barrangou R."/>
            <person name="Klaenhammer T.R."/>
            <person name="Caufield P.W."/>
            <person name="Cui Y."/>
            <person name="Zhang H."/>
            <person name="O'Toole P.W."/>
        </authorList>
    </citation>
    <scope>NUCLEOTIDE SEQUENCE [LARGE SCALE GENOMIC DNA]</scope>
    <source>
        <strain evidence="4 5">JCM 15530</strain>
    </source>
</reference>
<feature type="region of interest" description="Disordered" evidence="1">
    <location>
        <begin position="32"/>
        <end position="70"/>
    </location>
</feature>
<evidence type="ECO:0000256" key="2">
    <source>
        <dbReference type="SAM" id="SignalP"/>
    </source>
</evidence>
<feature type="chain" id="PRO_5006405352" description="WxL domain-containing protein" evidence="2">
    <location>
        <begin position="30"/>
        <end position="248"/>
    </location>
</feature>
<feature type="signal peptide" evidence="2">
    <location>
        <begin position="1"/>
        <end position="29"/>
    </location>
</feature>
<dbReference type="InterPro" id="IPR027994">
    <property type="entry name" value="WxL_dom"/>
</dbReference>
<dbReference type="PATRIC" id="fig|1302272.5.peg.2494"/>
<dbReference type="EMBL" id="AZCX01000008">
    <property type="protein sequence ID" value="KRK47521.1"/>
    <property type="molecule type" value="Genomic_DNA"/>
</dbReference>
<comment type="caution">
    <text evidence="4">The sequence shown here is derived from an EMBL/GenBank/DDBJ whole genome shotgun (WGS) entry which is preliminary data.</text>
</comment>
<evidence type="ECO:0000256" key="1">
    <source>
        <dbReference type="SAM" id="MobiDB-lite"/>
    </source>
</evidence>
<dbReference type="Pfam" id="PF13731">
    <property type="entry name" value="WxL"/>
    <property type="match status" value="1"/>
</dbReference>
<keyword evidence="2" id="KW-0732">Signal</keyword>
<feature type="compositionally biased region" description="Low complexity" evidence="1">
    <location>
        <begin position="32"/>
        <end position="54"/>
    </location>
</feature>
<evidence type="ECO:0000259" key="3">
    <source>
        <dbReference type="Pfam" id="PF13731"/>
    </source>
</evidence>
<feature type="domain" description="WxL" evidence="3">
    <location>
        <begin position="75"/>
        <end position="246"/>
    </location>
</feature>